<name>A0A1G9ZH57_9BACI</name>
<feature type="transmembrane region" description="Helical" evidence="1">
    <location>
        <begin position="20"/>
        <end position="39"/>
    </location>
</feature>
<dbReference type="InterPro" id="IPR010897">
    <property type="entry name" value="Spore_II_P"/>
</dbReference>
<dbReference type="SUPFAM" id="SSF53187">
    <property type="entry name" value="Zn-dependent exopeptidases"/>
    <property type="match status" value="1"/>
</dbReference>
<protein>
    <submittedName>
        <fullName evidence="2">Stage II sporulation protein P</fullName>
    </submittedName>
</protein>
<accession>A0A1G9ZH57</accession>
<dbReference type="Proteomes" id="UP000199334">
    <property type="component" value="Unassembled WGS sequence"/>
</dbReference>
<dbReference type="STRING" id="237069.SAMN05216498_1667"/>
<organism evidence="2 3">
    <name type="scientific">Tenuibacillus multivorans</name>
    <dbReference type="NCBI Taxonomy" id="237069"/>
    <lineage>
        <taxon>Bacteria</taxon>
        <taxon>Bacillati</taxon>
        <taxon>Bacillota</taxon>
        <taxon>Bacilli</taxon>
        <taxon>Bacillales</taxon>
        <taxon>Bacillaceae</taxon>
        <taxon>Tenuibacillus</taxon>
    </lineage>
</organism>
<gene>
    <name evidence="2" type="ORF">SAMN05216498_1667</name>
</gene>
<reference evidence="2 3" key="1">
    <citation type="submission" date="2016-10" db="EMBL/GenBank/DDBJ databases">
        <authorList>
            <person name="de Groot N.N."/>
        </authorList>
    </citation>
    <scope>NUCLEOTIDE SEQUENCE [LARGE SCALE GENOMIC DNA]</scope>
    <source>
        <strain evidence="2 3">CGMCC 1.3442</strain>
    </source>
</reference>
<evidence type="ECO:0000256" key="1">
    <source>
        <dbReference type="SAM" id="Phobius"/>
    </source>
</evidence>
<keyword evidence="3" id="KW-1185">Reference proteome</keyword>
<sequence length="373" mass="42398">MMNKLTLYLKRINQFKKHPFLLFQVLFVCLILLIPILSIKPFHEASTNVLQDWVKHIDGASFSYFMTIDQPILDGLNEQHDQQLSLSGFALPLLTNLPYQDIRLLFGHELPRFPNTNSTIAVAGEGTNMFTTSFETEPPDYLFEEETEDPPPQEPQPDVNDESVFIYTTHNRESFLPHLPEGTKTNETYHATENVMKLSQTLHENLESYGLEAYVDQTDFWQLLPQGQYGKSYDISREVVQNALSDNGQIKYLIDIHRDSKPRSETTTTVNGQTMARLMFVVGGENESHKENLQFANRLHQILEEKYPGLSRGVDVKAGPGTNGVFNQDLSGHSVVVEVGGIENNFEELNLSIDALADIFSQYYFEQEGAESQ</sequence>
<keyword evidence="1" id="KW-0812">Transmembrane</keyword>
<evidence type="ECO:0000313" key="2">
    <source>
        <dbReference type="EMBL" id="SDN19803.1"/>
    </source>
</evidence>
<keyword evidence="1" id="KW-0472">Membrane</keyword>
<dbReference type="RefSeq" id="WP_093856142.1">
    <property type="nucleotide sequence ID" value="NZ_FNIG01000003.1"/>
</dbReference>
<dbReference type="NCBIfam" id="TIGR02867">
    <property type="entry name" value="spore_II_P"/>
    <property type="match status" value="1"/>
</dbReference>
<evidence type="ECO:0000313" key="3">
    <source>
        <dbReference type="Proteomes" id="UP000199334"/>
    </source>
</evidence>
<dbReference type="Pfam" id="PF07454">
    <property type="entry name" value="SpoIIP"/>
    <property type="match status" value="1"/>
</dbReference>
<dbReference type="AlphaFoldDB" id="A0A1G9ZH57"/>
<dbReference type="Gene3D" id="3.40.630.40">
    <property type="entry name" value="Zn-dependent exopeptidases"/>
    <property type="match status" value="1"/>
</dbReference>
<proteinExistence type="predicted"/>
<dbReference type="OrthoDB" id="1633470at2"/>
<keyword evidence="1" id="KW-1133">Transmembrane helix</keyword>
<dbReference type="EMBL" id="FNIG01000003">
    <property type="protein sequence ID" value="SDN19803.1"/>
    <property type="molecule type" value="Genomic_DNA"/>
</dbReference>